<dbReference type="SUPFAM" id="SSF56176">
    <property type="entry name" value="FAD-binding/transporter-associated domain-like"/>
    <property type="match status" value="1"/>
</dbReference>
<dbReference type="InterPro" id="IPR016167">
    <property type="entry name" value="FAD-bd_PCMH_sub1"/>
</dbReference>
<keyword evidence="3" id="KW-0479">Metal-binding</keyword>
<dbReference type="GO" id="GO:0071949">
    <property type="term" value="F:FAD binding"/>
    <property type="evidence" value="ECO:0007669"/>
    <property type="project" value="InterPro"/>
</dbReference>
<evidence type="ECO:0000313" key="10">
    <source>
        <dbReference type="EMBL" id="BBZ06888.1"/>
    </source>
</evidence>
<evidence type="ECO:0000256" key="7">
    <source>
        <dbReference type="ARBA" id="ARBA00023014"/>
    </source>
</evidence>
<dbReference type="SUPFAM" id="SSF46548">
    <property type="entry name" value="alpha-helical ferredoxin"/>
    <property type="match status" value="1"/>
</dbReference>
<evidence type="ECO:0000313" key="11">
    <source>
        <dbReference type="Proteomes" id="UP000467201"/>
    </source>
</evidence>
<keyword evidence="2" id="KW-0285">Flavoprotein</keyword>
<dbReference type="AlphaFoldDB" id="A0A7I7VTT4"/>
<dbReference type="InterPro" id="IPR004113">
    <property type="entry name" value="FAD-bd_oxidored_4_C"/>
</dbReference>
<dbReference type="Pfam" id="PF02754">
    <property type="entry name" value="CCG"/>
    <property type="match status" value="1"/>
</dbReference>
<dbReference type="Pfam" id="PF13183">
    <property type="entry name" value="Fer4_8"/>
    <property type="match status" value="1"/>
</dbReference>
<dbReference type="InterPro" id="IPR004017">
    <property type="entry name" value="Cys_rich_dom"/>
</dbReference>
<sequence length="972" mass="104138">MVEAVMNDRGAPEPTTDIATAPGVLADLSAVGIDVDTSTRRRAEYSFDASNYRLQPLGVIFPRSADEVVHAVRVCAEHGVPVTSRGGGTSLAGNAIGRGLILEFSRHMNAVASVDEIQRTAKVQPGIVLTELQRHVQGATDGRLTFAPDPSSKSRVTVGGALGNDACGNHSVRYGRTSDHVVALDLVTAAGYRLTATSDGLCATDPADGQAAEAAAHIAAELRALTEEHLLDFRRELARFPRQVSGYHLANLLPENGFDVARALVGSEGTCAVIVGATVSLVPVAPSAMLLCLGYRNLVDAARDNALILRYSPAAVEGIDSSIVDTMRRLRGSDSVTGLPQGDAWLYVDIDGDDHAQVQARAAELVAELQSAARLVEARVVADPAERAALWRVREDGAGLSARMVDGGESWPGWEDSAVAPDRLADYLVEIKALLAEFGLTGVMYGHFGAGCMHVRIDFDQRTTQGREVMSRFIRRAAELCVQFGGSMSGEHGDGRARSELLPLMYSPATMAAFSRFKQIWDPRGNLNPGSIVDPEPLLGNLSLAGIEPRNWPTSFDLTPAHDVPVAPFVHAVQGCIGVGRCRASSGGVMCPSFRATGDEKDSTRGRARALQEMVRNSPTVAEGWRSEDVKESLDLCLSCKACSTDCPVGVDMATYKSEFLDHYYSGRRRPMSHYSLGWLPTWLALATWTAPLVNPLTRGRIGRMAARIGGLTPHRTMPAFASARQIRREVAAAGTGSDVVLLADTFTRGFRPEVIGAAARVLADAGMSAECRTDACCGLTWISTGQLKKAKKHLAKAAEALDDGTDRPIVVLEPSCAAALRKDLPELVPTDAARRVAGRVRTFPQLVVEWAEKGWRPEHPVPDEVTVQTHCHEYSVFGAATQRKALEVLGVNQIREATGCCGLAGNFGFEPDHYDVSMKVAEQGLIPALHDTSAGAAVLTDGFSCHLQVRQLDIDRSSQHLAQLLDPLGDH</sequence>
<dbReference type="InterPro" id="IPR016169">
    <property type="entry name" value="FAD-bd_PCMH_sub2"/>
</dbReference>
<dbReference type="Gene3D" id="1.10.1060.10">
    <property type="entry name" value="Alpha-helical ferredoxin"/>
    <property type="match status" value="1"/>
</dbReference>
<dbReference type="PROSITE" id="PS51379">
    <property type="entry name" value="4FE4S_FER_2"/>
    <property type="match status" value="1"/>
</dbReference>
<evidence type="ECO:0000256" key="1">
    <source>
        <dbReference type="ARBA" id="ARBA00001974"/>
    </source>
</evidence>
<dbReference type="GO" id="GO:0051536">
    <property type="term" value="F:iron-sulfur cluster binding"/>
    <property type="evidence" value="ECO:0007669"/>
    <property type="project" value="UniProtKB-KW"/>
</dbReference>
<dbReference type="Pfam" id="PF02913">
    <property type="entry name" value="FAD-oxidase_C"/>
    <property type="match status" value="1"/>
</dbReference>
<dbReference type="InterPro" id="IPR009051">
    <property type="entry name" value="Helical_ferredxn"/>
</dbReference>
<comment type="cofactor">
    <cofactor evidence="1">
        <name>FAD</name>
        <dbReference type="ChEBI" id="CHEBI:57692"/>
    </cofactor>
</comment>
<dbReference type="GO" id="GO:1903457">
    <property type="term" value="P:lactate catabolic process"/>
    <property type="evidence" value="ECO:0007669"/>
    <property type="project" value="TreeGrafter"/>
</dbReference>
<dbReference type="InterPro" id="IPR006094">
    <property type="entry name" value="Oxid_FAD_bind_N"/>
</dbReference>
<evidence type="ECO:0000256" key="6">
    <source>
        <dbReference type="ARBA" id="ARBA00023004"/>
    </source>
</evidence>
<dbReference type="Pfam" id="PF01565">
    <property type="entry name" value="FAD_binding_4"/>
    <property type="match status" value="1"/>
</dbReference>
<evidence type="ECO:0000256" key="2">
    <source>
        <dbReference type="ARBA" id="ARBA00022630"/>
    </source>
</evidence>
<dbReference type="GO" id="GO:0004458">
    <property type="term" value="F:D-lactate dehydrogenase (cytochrome) activity"/>
    <property type="evidence" value="ECO:0007669"/>
    <property type="project" value="TreeGrafter"/>
</dbReference>
<dbReference type="GO" id="GO:0046872">
    <property type="term" value="F:metal ion binding"/>
    <property type="evidence" value="ECO:0007669"/>
    <property type="project" value="UniProtKB-KW"/>
</dbReference>
<evidence type="ECO:0000259" key="9">
    <source>
        <dbReference type="PROSITE" id="PS51387"/>
    </source>
</evidence>
<dbReference type="InterPro" id="IPR017896">
    <property type="entry name" value="4Fe4S_Fe-S-bd"/>
</dbReference>
<dbReference type="Proteomes" id="UP000467201">
    <property type="component" value="Chromosome"/>
</dbReference>
<organism evidence="10 11">
    <name type="scientific">Mycolicibacterium doricum</name>
    <dbReference type="NCBI Taxonomy" id="126673"/>
    <lineage>
        <taxon>Bacteria</taxon>
        <taxon>Bacillati</taxon>
        <taxon>Actinomycetota</taxon>
        <taxon>Actinomycetes</taxon>
        <taxon>Mycobacteriales</taxon>
        <taxon>Mycobacteriaceae</taxon>
        <taxon>Mycolicibacterium</taxon>
    </lineage>
</organism>
<dbReference type="InterPro" id="IPR016164">
    <property type="entry name" value="FAD-linked_Oxase-like_C"/>
</dbReference>
<dbReference type="KEGG" id="mdr:MDOR_10570"/>
<feature type="domain" description="FAD-binding PCMH-type" evidence="9">
    <location>
        <begin position="52"/>
        <end position="284"/>
    </location>
</feature>
<dbReference type="InterPro" id="IPR016166">
    <property type="entry name" value="FAD-bd_PCMH"/>
</dbReference>
<protein>
    <submittedName>
        <fullName evidence="10">Lactate dehydrogenase</fullName>
    </submittedName>
</protein>
<keyword evidence="4" id="KW-0274">FAD</keyword>
<dbReference type="InterPro" id="IPR017900">
    <property type="entry name" value="4Fe4S_Fe_S_CS"/>
</dbReference>
<accession>A0A7I7VTT4</accession>
<dbReference type="PROSITE" id="PS51387">
    <property type="entry name" value="FAD_PCMH"/>
    <property type="match status" value="1"/>
</dbReference>
<dbReference type="PANTHER" id="PTHR11748">
    <property type="entry name" value="D-LACTATE DEHYDROGENASE"/>
    <property type="match status" value="1"/>
</dbReference>
<keyword evidence="7" id="KW-0411">Iron-sulfur</keyword>
<dbReference type="Gene3D" id="3.30.465.10">
    <property type="match status" value="1"/>
</dbReference>
<evidence type="ECO:0000256" key="4">
    <source>
        <dbReference type="ARBA" id="ARBA00022827"/>
    </source>
</evidence>
<reference evidence="10 11" key="1">
    <citation type="journal article" date="2019" name="Emerg. Microbes Infect.">
        <title>Comprehensive subspecies identification of 175 nontuberculous mycobacteria species based on 7547 genomic profiles.</title>
        <authorList>
            <person name="Matsumoto Y."/>
            <person name="Kinjo T."/>
            <person name="Motooka D."/>
            <person name="Nabeya D."/>
            <person name="Jung N."/>
            <person name="Uechi K."/>
            <person name="Horii T."/>
            <person name="Iida T."/>
            <person name="Fujita J."/>
            <person name="Nakamura S."/>
        </authorList>
    </citation>
    <scope>NUCLEOTIDE SEQUENCE [LARGE SCALE GENOMIC DNA]</scope>
    <source>
        <strain evidence="10 11">JCM 12405</strain>
    </source>
</reference>
<dbReference type="GO" id="GO:0008720">
    <property type="term" value="F:D-lactate dehydrogenase (NAD+) activity"/>
    <property type="evidence" value="ECO:0007669"/>
    <property type="project" value="TreeGrafter"/>
</dbReference>
<dbReference type="EMBL" id="AP022605">
    <property type="protein sequence ID" value="BBZ06888.1"/>
    <property type="molecule type" value="Genomic_DNA"/>
</dbReference>
<evidence type="ECO:0000259" key="8">
    <source>
        <dbReference type="PROSITE" id="PS51379"/>
    </source>
</evidence>
<evidence type="ECO:0000256" key="3">
    <source>
        <dbReference type="ARBA" id="ARBA00022723"/>
    </source>
</evidence>
<keyword evidence="6" id="KW-0408">Iron</keyword>
<dbReference type="PANTHER" id="PTHR11748:SF119">
    <property type="entry name" value="D-2-HYDROXYGLUTARATE DEHYDROGENASE"/>
    <property type="match status" value="1"/>
</dbReference>
<name>A0A7I7VTT4_9MYCO</name>
<dbReference type="Gene3D" id="3.30.70.2740">
    <property type="match status" value="1"/>
</dbReference>
<dbReference type="Gene3D" id="3.30.43.10">
    <property type="entry name" value="Uridine Diphospho-n-acetylenolpyruvylglucosamine Reductase, domain 2"/>
    <property type="match status" value="1"/>
</dbReference>
<dbReference type="PROSITE" id="PS00198">
    <property type="entry name" value="4FE4S_FER_1"/>
    <property type="match status" value="1"/>
</dbReference>
<keyword evidence="5" id="KW-0560">Oxidoreductase</keyword>
<gene>
    <name evidence="10" type="ORF">MDOR_10570</name>
</gene>
<feature type="domain" description="4Fe-4S ferredoxin-type" evidence="8">
    <location>
        <begin position="628"/>
        <end position="657"/>
    </location>
</feature>
<dbReference type="InterPro" id="IPR036318">
    <property type="entry name" value="FAD-bd_PCMH-like_sf"/>
</dbReference>
<dbReference type="SUPFAM" id="SSF55103">
    <property type="entry name" value="FAD-linked oxidases, C-terminal domain"/>
    <property type="match status" value="1"/>
</dbReference>
<proteinExistence type="predicted"/>
<evidence type="ECO:0000256" key="5">
    <source>
        <dbReference type="ARBA" id="ARBA00023002"/>
    </source>
</evidence>